<protein>
    <submittedName>
        <fullName evidence="1">Uncharacterized protein</fullName>
    </submittedName>
</protein>
<name>A0A6A4V4J7_AMPAM</name>
<proteinExistence type="predicted"/>
<sequence length="264" mass="29895">MEVVAFQPVPGHVEELPDDLVKDLSQDQEILLRLSLAVQSGSIPATTACRRIGPLNHARELICLVQYLVQHYVPTWFVIRQHNACTEGSKNVYRSIELLRGLPQDIQDIIRPVISRNGYWAHPEQLLLAMVADEDREIRTAAIQHIRAAREREKEGQEVRKFTLPTINFGAQRYVDLIDWAAEKVTEPPLLRDLSVTELQGIAAAPLRVSAYPVHTQAVERAVRDVTEASLRVVGEEARHGRITACIKHRKSVPKFNSKRDVQM</sequence>
<organism evidence="1 2">
    <name type="scientific">Amphibalanus amphitrite</name>
    <name type="common">Striped barnacle</name>
    <name type="synonym">Balanus amphitrite</name>
    <dbReference type="NCBI Taxonomy" id="1232801"/>
    <lineage>
        <taxon>Eukaryota</taxon>
        <taxon>Metazoa</taxon>
        <taxon>Ecdysozoa</taxon>
        <taxon>Arthropoda</taxon>
        <taxon>Crustacea</taxon>
        <taxon>Multicrustacea</taxon>
        <taxon>Cirripedia</taxon>
        <taxon>Thoracica</taxon>
        <taxon>Thoracicalcarea</taxon>
        <taxon>Balanomorpha</taxon>
        <taxon>Balanoidea</taxon>
        <taxon>Balanidae</taxon>
        <taxon>Amphibalaninae</taxon>
        <taxon>Amphibalanus</taxon>
    </lineage>
</organism>
<evidence type="ECO:0000313" key="1">
    <source>
        <dbReference type="EMBL" id="KAF0291217.1"/>
    </source>
</evidence>
<dbReference type="PANTHER" id="PTHR46409:SF1">
    <property type="entry name" value="HTH PSQ-TYPE DOMAIN-CONTAINING PROTEIN"/>
    <property type="match status" value="1"/>
</dbReference>
<gene>
    <name evidence="1" type="ORF">FJT64_001141</name>
</gene>
<dbReference type="PANTHER" id="PTHR46409">
    <property type="entry name" value="HTH PSQ-TYPE DOMAIN-CONTAINING PROTEIN"/>
    <property type="match status" value="1"/>
</dbReference>
<keyword evidence="2" id="KW-1185">Reference proteome</keyword>
<reference evidence="1 2" key="1">
    <citation type="submission" date="2019-07" db="EMBL/GenBank/DDBJ databases">
        <title>Draft genome assembly of a fouling barnacle, Amphibalanus amphitrite (Darwin, 1854): The first reference genome for Thecostraca.</title>
        <authorList>
            <person name="Kim W."/>
        </authorList>
    </citation>
    <scope>NUCLEOTIDE SEQUENCE [LARGE SCALE GENOMIC DNA]</scope>
    <source>
        <strain evidence="1">SNU_AA5</strain>
        <tissue evidence="1">Soma without cirri and trophi</tissue>
    </source>
</reference>
<comment type="caution">
    <text evidence="1">The sequence shown here is derived from an EMBL/GenBank/DDBJ whole genome shotgun (WGS) entry which is preliminary data.</text>
</comment>
<dbReference type="OrthoDB" id="6381495at2759"/>
<evidence type="ECO:0000313" key="2">
    <source>
        <dbReference type="Proteomes" id="UP000440578"/>
    </source>
</evidence>
<dbReference type="EMBL" id="VIIS01001897">
    <property type="protein sequence ID" value="KAF0291217.1"/>
    <property type="molecule type" value="Genomic_DNA"/>
</dbReference>
<dbReference type="AlphaFoldDB" id="A0A6A4V4J7"/>
<accession>A0A6A4V4J7</accession>
<dbReference type="Proteomes" id="UP000440578">
    <property type="component" value="Unassembled WGS sequence"/>
</dbReference>